<dbReference type="PANTHER" id="PTHR31270:SF1">
    <property type="entry name" value="GLUTAMINYL-PEPTIDE CYCLOTRANSFERASE"/>
    <property type="match status" value="1"/>
</dbReference>
<dbReference type="AlphaFoldDB" id="A0A452XDB0"/>
<reference evidence="2" key="1">
    <citation type="journal article" date="2014" name="Science">
        <title>Ancient hybridizations among the ancestral genomes of bread wheat.</title>
        <authorList>
            <consortium name="International Wheat Genome Sequencing Consortium,"/>
            <person name="Marcussen T."/>
            <person name="Sandve S.R."/>
            <person name="Heier L."/>
            <person name="Spannagl M."/>
            <person name="Pfeifer M."/>
            <person name="Jakobsen K.S."/>
            <person name="Wulff B.B."/>
            <person name="Steuernagel B."/>
            <person name="Mayer K.F."/>
            <person name="Olsen O.A."/>
        </authorList>
    </citation>
    <scope>NUCLEOTIDE SEQUENCE [LARGE SCALE GENOMIC DNA]</scope>
    <source>
        <strain evidence="2">cv. AL8/78</strain>
    </source>
</reference>
<dbReference type="STRING" id="200361.A0A452XDB0"/>
<keyword evidence="2" id="KW-1185">Reference proteome</keyword>
<organism evidence="1 2">
    <name type="scientific">Aegilops tauschii subsp. strangulata</name>
    <name type="common">Goatgrass</name>
    <dbReference type="NCBI Taxonomy" id="200361"/>
    <lineage>
        <taxon>Eukaryota</taxon>
        <taxon>Viridiplantae</taxon>
        <taxon>Streptophyta</taxon>
        <taxon>Embryophyta</taxon>
        <taxon>Tracheophyta</taxon>
        <taxon>Spermatophyta</taxon>
        <taxon>Magnoliopsida</taxon>
        <taxon>Liliopsida</taxon>
        <taxon>Poales</taxon>
        <taxon>Poaceae</taxon>
        <taxon>BOP clade</taxon>
        <taxon>Pooideae</taxon>
        <taxon>Triticodae</taxon>
        <taxon>Triticeae</taxon>
        <taxon>Triticinae</taxon>
        <taxon>Aegilops</taxon>
    </lineage>
</organism>
<sequence>QVLVLHQMDEKMFGEGLTLLGDRLFQLTWLTNVGFTYDRHNFSKVCSCPCSLLDIVTDDALLFLL</sequence>
<dbReference type="Gramene" id="AET0Gv20046500.1">
    <property type="protein sequence ID" value="AET0Gv20046500.1"/>
    <property type="gene ID" value="AET0Gv20046500"/>
</dbReference>
<name>A0A452XDB0_AEGTS</name>
<dbReference type="EnsemblPlants" id="AET0Gv20046500.1">
    <property type="protein sequence ID" value="AET0Gv20046500.1"/>
    <property type="gene ID" value="AET0Gv20046500"/>
</dbReference>
<dbReference type="Proteomes" id="UP000015105">
    <property type="component" value="Unassembled WGS sequence"/>
</dbReference>
<evidence type="ECO:0000313" key="1">
    <source>
        <dbReference type="EnsemblPlants" id="AET0Gv20046500.1"/>
    </source>
</evidence>
<accession>A0A452XDB0</accession>
<dbReference type="GO" id="GO:0016603">
    <property type="term" value="F:glutaminyl-peptide cyclotransferase activity"/>
    <property type="evidence" value="ECO:0007669"/>
    <property type="project" value="InterPro"/>
</dbReference>
<reference evidence="1" key="3">
    <citation type="submission" date="2019-03" db="UniProtKB">
        <authorList>
            <consortium name="EnsemblPlants"/>
        </authorList>
    </citation>
    <scope>IDENTIFICATION</scope>
</reference>
<dbReference type="Pfam" id="PF05096">
    <property type="entry name" value="Glu_cyclase_2"/>
    <property type="match status" value="1"/>
</dbReference>
<dbReference type="InterPro" id="IPR007788">
    <property type="entry name" value="QCT"/>
</dbReference>
<proteinExistence type="predicted"/>
<protein>
    <submittedName>
        <fullName evidence="1">Uncharacterized protein</fullName>
    </submittedName>
</protein>
<dbReference type="PANTHER" id="PTHR31270">
    <property type="entry name" value="GLUTAMINYL-PEPTIDE CYCLOTRANSFERASE"/>
    <property type="match status" value="1"/>
</dbReference>
<evidence type="ECO:0000313" key="2">
    <source>
        <dbReference type="Proteomes" id="UP000015105"/>
    </source>
</evidence>
<reference evidence="2" key="2">
    <citation type="journal article" date="2017" name="Nat. Plants">
        <title>The Aegilops tauschii genome reveals multiple impacts of transposons.</title>
        <authorList>
            <person name="Zhao G."/>
            <person name="Zou C."/>
            <person name="Li K."/>
            <person name="Wang K."/>
            <person name="Li T."/>
            <person name="Gao L."/>
            <person name="Zhang X."/>
            <person name="Wang H."/>
            <person name="Yang Z."/>
            <person name="Liu X."/>
            <person name="Jiang W."/>
            <person name="Mao L."/>
            <person name="Kong X."/>
            <person name="Jiao Y."/>
            <person name="Jia J."/>
        </authorList>
    </citation>
    <scope>NUCLEOTIDE SEQUENCE [LARGE SCALE GENOMIC DNA]</scope>
    <source>
        <strain evidence="2">cv. AL8/78</strain>
    </source>
</reference>